<dbReference type="InParanoid" id="A0A136J1M4"/>
<protein>
    <submittedName>
        <fullName evidence="2">Uncharacterized protein</fullName>
    </submittedName>
</protein>
<evidence type="ECO:0000313" key="3">
    <source>
        <dbReference type="Proteomes" id="UP000070501"/>
    </source>
</evidence>
<sequence>MGHRSYRTDWPVSKRYSSRGRLSIDFSPHHEISFLVAVIVDQVLTWFGPAALFRLVPVNGRRHQSRLTSDAL</sequence>
<name>A0A136J1M4_9PEZI</name>
<reference evidence="3" key="1">
    <citation type="submission" date="2016-02" db="EMBL/GenBank/DDBJ databases">
        <title>Draft genome sequence of Microdochium bolleyi, a fungal endophyte of beachgrass.</title>
        <authorList>
            <consortium name="DOE Joint Genome Institute"/>
            <person name="David A.S."/>
            <person name="May G."/>
            <person name="Haridas S."/>
            <person name="Lim J."/>
            <person name="Wang M."/>
            <person name="Labutti K."/>
            <person name="Lipzen A."/>
            <person name="Barry K."/>
            <person name="Grigoriev I.V."/>
        </authorList>
    </citation>
    <scope>NUCLEOTIDE SEQUENCE [LARGE SCALE GENOMIC DNA]</scope>
    <source>
        <strain evidence="3">J235TASD1</strain>
    </source>
</reference>
<evidence type="ECO:0000313" key="2">
    <source>
        <dbReference type="EMBL" id="KXJ90983.1"/>
    </source>
</evidence>
<dbReference type="AlphaFoldDB" id="A0A136J1M4"/>
<keyword evidence="1" id="KW-1133">Transmembrane helix</keyword>
<feature type="transmembrane region" description="Helical" evidence="1">
    <location>
        <begin position="32"/>
        <end position="56"/>
    </location>
</feature>
<organism evidence="2 3">
    <name type="scientific">Microdochium bolleyi</name>
    <dbReference type="NCBI Taxonomy" id="196109"/>
    <lineage>
        <taxon>Eukaryota</taxon>
        <taxon>Fungi</taxon>
        <taxon>Dikarya</taxon>
        <taxon>Ascomycota</taxon>
        <taxon>Pezizomycotina</taxon>
        <taxon>Sordariomycetes</taxon>
        <taxon>Xylariomycetidae</taxon>
        <taxon>Xylariales</taxon>
        <taxon>Microdochiaceae</taxon>
        <taxon>Microdochium</taxon>
    </lineage>
</organism>
<feature type="non-terminal residue" evidence="2">
    <location>
        <position position="72"/>
    </location>
</feature>
<gene>
    <name evidence="2" type="ORF">Micbo1qcDRAFT_163689</name>
</gene>
<proteinExistence type="predicted"/>
<dbReference type="EMBL" id="KQ964251">
    <property type="protein sequence ID" value="KXJ90983.1"/>
    <property type="molecule type" value="Genomic_DNA"/>
</dbReference>
<accession>A0A136J1M4</accession>
<dbReference type="Proteomes" id="UP000070501">
    <property type="component" value="Unassembled WGS sequence"/>
</dbReference>
<keyword evidence="3" id="KW-1185">Reference proteome</keyword>
<evidence type="ECO:0000256" key="1">
    <source>
        <dbReference type="SAM" id="Phobius"/>
    </source>
</evidence>
<keyword evidence="1" id="KW-0472">Membrane</keyword>
<keyword evidence="1" id="KW-0812">Transmembrane</keyword>